<feature type="transmembrane region" description="Helical" evidence="6">
    <location>
        <begin position="22"/>
        <end position="45"/>
    </location>
</feature>
<evidence type="ECO:0000256" key="1">
    <source>
        <dbReference type="ARBA" id="ARBA00004651"/>
    </source>
</evidence>
<protein>
    <recommendedName>
        <fullName evidence="9">Cytochrome c oxidase assembly protein</fullName>
    </recommendedName>
</protein>
<feature type="transmembrane region" description="Helical" evidence="6">
    <location>
        <begin position="66"/>
        <end position="85"/>
    </location>
</feature>
<keyword evidence="8" id="KW-1185">Reference proteome</keyword>
<keyword evidence="4 6" id="KW-1133">Transmembrane helix</keyword>
<evidence type="ECO:0000256" key="6">
    <source>
        <dbReference type="SAM" id="Phobius"/>
    </source>
</evidence>
<comment type="caution">
    <text evidence="7">The sequence shown here is derived from an EMBL/GenBank/DDBJ whole genome shotgun (WGS) entry which is preliminary data.</text>
</comment>
<dbReference type="AlphaFoldDB" id="A0A4Y3QTK2"/>
<keyword evidence="2" id="KW-1003">Cell membrane</keyword>
<dbReference type="Proteomes" id="UP000319210">
    <property type="component" value="Unassembled WGS sequence"/>
</dbReference>
<name>A0A4Y3QTK2_STRCI</name>
<evidence type="ECO:0000256" key="2">
    <source>
        <dbReference type="ARBA" id="ARBA00022475"/>
    </source>
</evidence>
<evidence type="ECO:0000313" key="7">
    <source>
        <dbReference type="EMBL" id="GEB47728.1"/>
    </source>
</evidence>
<dbReference type="Pfam" id="PF09678">
    <property type="entry name" value="Caa3_CtaG"/>
    <property type="match status" value="1"/>
</dbReference>
<feature type="transmembrane region" description="Helical" evidence="6">
    <location>
        <begin position="171"/>
        <end position="191"/>
    </location>
</feature>
<organism evidence="7 8">
    <name type="scientific">Streptomyces cacaoi</name>
    <dbReference type="NCBI Taxonomy" id="1898"/>
    <lineage>
        <taxon>Bacteria</taxon>
        <taxon>Bacillati</taxon>
        <taxon>Actinomycetota</taxon>
        <taxon>Actinomycetes</taxon>
        <taxon>Kitasatosporales</taxon>
        <taxon>Streptomycetaceae</taxon>
        <taxon>Streptomyces</taxon>
    </lineage>
</organism>
<dbReference type="EMBL" id="BJMM01000002">
    <property type="protein sequence ID" value="GEB47728.1"/>
    <property type="molecule type" value="Genomic_DNA"/>
</dbReference>
<evidence type="ECO:0000256" key="3">
    <source>
        <dbReference type="ARBA" id="ARBA00022692"/>
    </source>
</evidence>
<dbReference type="InterPro" id="IPR019108">
    <property type="entry name" value="Caa3_assmbl_CtaG-rel"/>
</dbReference>
<feature type="transmembrane region" description="Helical" evidence="6">
    <location>
        <begin position="97"/>
        <end position="118"/>
    </location>
</feature>
<accession>A0A4Y3QTK2</accession>
<reference evidence="7 8" key="1">
    <citation type="submission" date="2019-06" db="EMBL/GenBank/DDBJ databases">
        <title>Whole genome shotgun sequence of Streptomyces cacaoi subsp. cacaoi NBRC 12748.</title>
        <authorList>
            <person name="Hosoyama A."/>
            <person name="Uohara A."/>
            <person name="Ohji S."/>
            <person name="Ichikawa N."/>
        </authorList>
    </citation>
    <scope>NUCLEOTIDE SEQUENCE [LARGE SCALE GENOMIC DNA]</scope>
    <source>
        <strain evidence="7 8">NBRC 12748</strain>
    </source>
</reference>
<comment type="subcellular location">
    <subcellularLocation>
        <location evidence="1">Cell membrane</location>
        <topology evidence="1">Multi-pass membrane protein</topology>
    </subcellularLocation>
</comment>
<feature type="transmembrane region" description="Helical" evidence="6">
    <location>
        <begin position="203"/>
        <end position="225"/>
    </location>
</feature>
<evidence type="ECO:0000313" key="8">
    <source>
        <dbReference type="Proteomes" id="UP000319210"/>
    </source>
</evidence>
<feature type="transmembrane region" description="Helical" evidence="6">
    <location>
        <begin position="139"/>
        <end position="159"/>
    </location>
</feature>
<proteinExistence type="predicted"/>
<evidence type="ECO:0008006" key="9">
    <source>
        <dbReference type="Google" id="ProtNLM"/>
    </source>
</evidence>
<gene>
    <name evidence="7" type="ORF">SCA03_02790</name>
</gene>
<keyword evidence="3 6" id="KW-0812">Transmembrane</keyword>
<sequence length="291" mass="30378">MVVTGAGGHHHGTHPDPGGSGAAGFAAAVLPALPLLFLAAGYLLLVHRCRRKDPGRPPHTARTVSFLAGCALAALALLPPLGPAAHGDFRAHMAQHMLIGMYAPLGLVLGAPVTLLLRAVPSHRARRLTRLLRSRPVRLLAHPVTALALSTGTLALLYFTPLYGVLTAQPWGHPALHAHFLLAGWLFAWVVAGPDPAPSRPSVPARLVLLGVAVAAHATVSQMLYGGFLIGVHVPVDEVRDAAQLMYYGGDIAELLLAAALVATWRPVRKAPAGAVPARRAAPRERPAPAG</sequence>
<feature type="transmembrane region" description="Helical" evidence="6">
    <location>
        <begin position="245"/>
        <end position="265"/>
    </location>
</feature>
<keyword evidence="5 6" id="KW-0472">Membrane</keyword>
<dbReference type="GO" id="GO:0005886">
    <property type="term" value="C:plasma membrane"/>
    <property type="evidence" value="ECO:0007669"/>
    <property type="project" value="UniProtKB-SubCell"/>
</dbReference>
<evidence type="ECO:0000256" key="4">
    <source>
        <dbReference type="ARBA" id="ARBA00022989"/>
    </source>
</evidence>
<evidence type="ECO:0000256" key="5">
    <source>
        <dbReference type="ARBA" id="ARBA00023136"/>
    </source>
</evidence>